<gene>
    <name evidence="1" type="ORF">LOAG_15709</name>
</gene>
<dbReference type="GeneID" id="9953201"/>
<dbReference type="RefSeq" id="XP_003151246.1">
    <property type="nucleotide sequence ID" value="XM_003151198.1"/>
</dbReference>
<evidence type="ECO:0000313" key="1">
    <source>
        <dbReference type="EMBL" id="EFO12823.1"/>
    </source>
</evidence>
<accession>A0A1S0TF80</accession>
<dbReference type="OMA" id="DPQWSIH"/>
<dbReference type="OrthoDB" id="10345137at2759"/>
<dbReference type="CTD" id="9953201"/>
<sequence length="67" mass="7579">MVIAKILSVQEELLNSSIINVKINDSDPQWSIHSFHQMHQQYSSEHTSLDSKNLPVAELIIGTVTYV</sequence>
<feature type="non-terminal residue" evidence="1">
    <location>
        <position position="67"/>
    </location>
</feature>
<dbReference type="EMBL" id="JH714574">
    <property type="protein sequence ID" value="EFO12823.1"/>
    <property type="molecule type" value="Genomic_DNA"/>
</dbReference>
<protein>
    <submittedName>
        <fullName evidence="1">Uncharacterized protein</fullName>
    </submittedName>
</protein>
<proteinExistence type="predicted"/>
<dbReference type="InParanoid" id="A0A1S0TF80"/>
<organism evidence="1">
    <name type="scientific">Loa loa</name>
    <name type="common">Eye worm</name>
    <name type="synonym">Filaria loa</name>
    <dbReference type="NCBI Taxonomy" id="7209"/>
    <lineage>
        <taxon>Eukaryota</taxon>
        <taxon>Metazoa</taxon>
        <taxon>Ecdysozoa</taxon>
        <taxon>Nematoda</taxon>
        <taxon>Chromadorea</taxon>
        <taxon>Rhabditida</taxon>
        <taxon>Spirurina</taxon>
        <taxon>Spiruromorpha</taxon>
        <taxon>Filarioidea</taxon>
        <taxon>Onchocercidae</taxon>
        <taxon>Loa</taxon>
    </lineage>
</organism>
<dbReference type="KEGG" id="loa:LOAG_15709"/>
<name>A0A1S0TF80_LOALO</name>
<dbReference type="AlphaFoldDB" id="A0A1S0TF80"/>
<reference evidence="1" key="1">
    <citation type="submission" date="2012-04" db="EMBL/GenBank/DDBJ databases">
        <title>The Genome Sequence of Loa loa.</title>
        <authorList>
            <consortium name="The Broad Institute Genome Sequencing Platform"/>
            <consortium name="Broad Institute Genome Sequencing Center for Infectious Disease"/>
            <person name="Nutman T.B."/>
            <person name="Fink D.L."/>
            <person name="Russ C."/>
            <person name="Young S."/>
            <person name="Zeng Q."/>
            <person name="Gargeya S."/>
            <person name="Alvarado L."/>
            <person name="Berlin A."/>
            <person name="Chapman S.B."/>
            <person name="Chen Z."/>
            <person name="Freedman E."/>
            <person name="Gellesch M."/>
            <person name="Goldberg J."/>
            <person name="Griggs A."/>
            <person name="Gujja S."/>
            <person name="Heilman E.R."/>
            <person name="Heiman D."/>
            <person name="Howarth C."/>
            <person name="Mehta T."/>
            <person name="Neiman D."/>
            <person name="Pearson M."/>
            <person name="Roberts A."/>
            <person name="Saif S."/>
            <person name="Shea T."/>
            <person name="Shenoy N."/>
            <person name="Sisk P."/>
            <person name="Stolte C."/>
            <person name="Sykes S."/>
            <person name="White J."/>
            <person name="Yandava C."/>
            <person name="Haas B."/>
            <person name="Henn M.R."/>
            <person name="Nusbaum C."/>
            <person name="Birren B."/>
        </authorList>
    </citation>
    <scope>NUCLEOTIDE SEQUENCE [LARGE SCALE GENOMIC DNA]</scope>
</reference>